<dbReference type="AlphaFoldDB" id="A0A3B0PDU8"/>
<dbReference type="EMBL" id="LS991953">
    <property type="protein sequence ID" value="SYV93025.1"/>
    <property type="molecule type" value="Genomic_DNA"/>
</dbReference>
<evidence type="ECO:0000313" key="2">
    <source>
        <dbReference type="EMBL" id="SYV93025.1"/>
    </source>
</evidence>
<protein>
    <submittedName>
        <fullName evidence="2">Uncharacterized protein</fullName>
    </submittedName>
</protein>
<evidence type="ECO:0000256" key="1">
    <source>
        <dbReference type="SAM" id="Phobius"/>
    </source>
</evidence>
<dbReference type="Proteomes" id="UP000259328">
    <property type="component" value="Chromosome"/>
</dbReference>
<feature type="transmembrane region" description="Helical" evidence="1">
    <location>
        <begin position="6"/>
        <end position="25"/>
    </location>
</feature>
<reference evidence="3" key="1">
    <citation type="submission" date="2018-06" db="EMBL/GenBank/DDBJ databases">
        <authorList>
            <consortium name="Pathogen Informatics"/>
        </authorList>
    </citation>
    <scope>NUCLEOTIDE SEQUENCE [LARGE SCALE GENOMIC DNA]</scope>
    <source>
        <strain evidence="3">NCTC10124</strain>
    </source>
</reference>
<evidence type="ECO:0000313" key="3">
    <source>
        <dbReference type="Proteomes" id="UP000259328"/>
    </source>
</evidence>
<keyword evidence="1" id="KW-1133">Transmembrane helix</keyword>
<accession>A0A3B0PDU8</accession>
<gene>
    <name evidence="2" type="ORF">NCTC10124_00753</name>
</gene>
<sequence length="59" mass="6999">MFSTVFFTTLSVFTTIIVDISFVFLDPRIRYYSSSTSLLFLFKQYLVRNKEKKFAQAKN</sequence>
<organism evidence="2 3">
    <name type="scientific">Mycoplasmopsis synoviae</name>
    <name type="common">Mycoplasma synoviae</name>
    <dbReference type="NCBI Taxonomy" id="2109"/>
    <lineage>
        <taxon>Bacteria</taxon>
        <taxon>Bacillati</taxon>
        <taxon>Mycoplasmatota</taxon>
        <taxon>Mycoplasmoidales</taxon>
        <taxon>Metamycoplasmataceae</taxon>
        <taxon>Mycoplasmopsis</taxon>
    </lineage>
</organism>
<name>A0A3B0PDU8_MYCSY</name>
<keyword evidence="1" id="KW-0812">Transmembrane</keyword>
<keyword evidence="1" id="KW-0472">Membrane</keyword>
<proteinExistence type="predicted"/>